<reference evidence="1 2" key="1">
    <citation type="submission" date="2016-10" db="EMBL/GenBank/DDBJ databases">
        <authorList>
            <person name="de Groot N.N."/>
        </authorList>
    </citation>
    <scope>NUCLEOTIDE SEQUENCE [LARGE SCALE GENOMIC DNA]</scope>
    <source>
        <strain evidence="1 2">R5</strain>
    </source>
</reference>
<protein>
    <recommendedName>
        <fullName evidence="3">Transposase</fullName>
    </recommendedName>
</protein>
<evidence type="ECO:0008006" key="3">
    <source>
        <dbReference type="Google" id="ProtNLM"/>
    </source>
</evidence>
<organism evidence="1 2">
    <name type="scientific">Bradyrhizobium brasilense</name>
    <dbReference type="NCBI Taxonomy" id="1419277"/>
    <lineage>
        <taxon>Bacteria</taxon>
        <taxon>Pseudomonadati</taxon>
        <taxon>Pseudomonadota</taxon>
        <taxon>Alphaproteobacteria</taxon>
        <taxon>Hyphomicrobiales</taxon>
        <taxon>Nitrobacteraceae</taxon>
        <taxon>Bradyrhizobium</taxon>
    </lineage>
</organism>
<name>A0A1G7A7C0_9BRAD</name>
<dbReference type="AlphaFoldDB" id="A0A1G7A7C0"/>
<sequence length="87" mass="9338">MNLHVPAPPAKALLAVVAVGLDLHARARGIAYRLPQLGKLIVSLIGERFLLCAQSVTLFDGKLSAGEQGIDHRRNMSLDRGVRPVMG</sequence>
<accession>A0A1G7A7C0</accession>
<evidence type="ECO:0000313" key="2">
    <source>
        <dbReference type="Proteomes" id="UP000199245"/>
    </source>
</evidence>
<proteinExistence type="predicted"/>
<dbReference type="EMBL" id="FMZW01000020">
    <property type="protein sequence ID" value="SDE10712.1"/>
    <property type="molecule type" value="Genomic_DNA"/>
</dbReference>
<gene>
    <name evidence="1" type="ORF">SAMN05216337_102013</name>
</gene>
<dbReference type="Proteomes" id="UP000199245">
    <property type="component" value="Unassembled WGS sequence"/>
</dbReference>
<evidence type="ECO:0000313" key="1">
    <source>
        <dbReference type="EMBL" id="SDE10712.1"/>
    </source>
</evidence>